<gene>
    <name evidence="1" type="ORF">UFOVP844_34</name>
</gene>
<accession>A0A6J5PBQ4</accession>
<protein>
    <submittedName>
        <fullName evidence="1">Uncharacterized protein</fullName>
    </submittedName>
</protein>
<reference evidence="1" key="1">
    <citation type="submission" date="2020-04" db="EMBL/GenBank/DDBJ databases">
        <authorList>
            <person name="Chiriac C."/>
            <person name="Salcher M."/>
            <person name="Ghai R."/>
            <person name="Kavagutti S V."/>
        </authorList>
    </citation>
    <scope>NUCLEOTIDE SEQUENCE</scope>
</reference>
<evidence type="ECO:0000313" key="1">
    <source>
        <dbReference type="EMBL" id="CAB4166525.1"/>
    </source>
</evidence>
<name>A0A6J5PBQ4_9CAUD</name>
<organism evidence="1">
    <name type="scientific">uncultured Caudovirales phage</name>
    <dbReference type="NCBI Taxonomy" id="2100421"/>
    <lineage>
        <taxon>Viruses</taxon>
        <taxon>Duplodnaviria</taxon>
        <taxon>Heunggongvirae</taxon>
        <taxon>Uroviricota</taxon>
        <taxon>Caudoviricetes</taxon>
        <taxon>Peduoviridae</taxon>
        <taxon>Maltschvirus</taxon>
        <taxon>Maltschvirus maltsch</taxon>
    </lineage>
</organism>
<sequence>MSNSKIIAISPLPPEVTYVLNCRLLHSQIPKRTDKGIIWVCKEGCSAKKLNKEKQNDPHITRQLETDV</sequence>
<dbReference type="EMBL" id="LR796795">
    <property type="protein sequence ID" value="CAB4166525.1"/>
    <property type="molecule type" value="Genomic_DNA"/>
</dbReference>
<proteinExistence type="predicted"/>